<dbReference type="PRINTS" id="PR00146">
    <property type="entry name" value="DHPICSNTHASE"/>
</dbReference>
<gene>
    <name evidence="5" type="ORF">METZ01_LOCUS165135</name>
</gene>
<dbReference type="EMBL" id="UINC01029484">
    <property type="protein sequence ID" value="SVB12281.1"/>
    <property type="molecule type" value="Genomic_DNA"/>
</dbReference>
<dbReference type="Gene3D" id="3.20.20.70">
    <property type="entry name" value="Aldolase class I"/>
    <property type="match status" value="1"/>
</dbReference>
<organism evidence="5">
    <name type="scientific">marine metagenome</name>
    <dbReference type="NCBI Taxonomy" id="408172"/>
    <lineage>
        <taxon>unclassified sequences</taxon>
        <taxon>metagenomes</taxon>
        <taxon>ecological metagenomes</taxon>
    </lineage>
</organism>
<evidence type="ECO:0000256" key="2">
    <source>
        <dbReference type="ARBA" id="ARBA00022490"/>
    </source>
</evidence>
<sequence>MQLTGLIAAPHTPFNSDFSLNLDCVPKQAAHLVATGVKGAFVAGTTGESLSLTTTERIDLFHAWGEAAKESGITFIAHIGHNSLPDAQALAEAAQAAGAEAIGAMAPTFFKPADARVLVNWFARITEPASGLPFYFYDIPSMTGVSIDTKEFVQSAAERIPSFAGVKYTNPDRDQLQAILALENHSPDMLWGCDEELLDGLGMGCQGAVGSSYNFAAGIYHRVIEAFELGDEDGAKHWQSRSVALIDTLKSHGYMHSAKAVMEMVGVDCGPARPPLPQLTDEERSALRAQLETLGFFEWLNECTEAK</sequence>
<evidence type="ECO:0008006" key="6">
    <source>
        <dbReference type="Google" id="ProtNLM"/>
    </source>
</evidence>
<dbReference type="SMART" id="SM01130">
    <property type="entry name" value="DHDPS"/>
    <property type="match status" value="1"/>
</dbReference>
<evidence type="ECO:0000256" key="4">
    <source>
        <dbReference type="ARBA" id="ARBA00023277"/>
    </source>
</evidence>
<keyword evidence="3" id="KW-0456">Lyase</keyword>
<reference evidence="5" key="1">
    <citation type="submission" date="2018-05" db="EMBL/GenBank/DDBJ databases">
        <authorList>
            <person name="Lanie J.A."/>
            <person name="Ng W.-L."/>
            <person name="Kazmierczak K.M."/>
            <person name="Andrzejewski T.M."/>
            <person name="Davidsen T.M."/>
            <person name="Wayne K.J."/>
            <person name="Tettelin H."/>
            <person name="Glass J.I."/>
            <person name="Rusch D."/>
            <person name="Podicherti R."/>
            <person name="Tsui H.-C.T."/>
            <person name="Winkler M.E."/>
        </authorList>
    </citation>
    <scope>NUCLEOTIDE SEQUENCE</scope>
</reference>
<evidence type="ECO:0000256" key="1">
    <source>
        <dbReference type="ARBA" id="ARBA00004496"/>
    </source>
</evidence>
<name>A0A382BFL1_9ZZZZ</name>
<dbReference type="SUPFAM" id="SSF51569">
    <property type="entry name" value="Aldolase"/>
    <property type="match status" value="1"/>
</dbReference>
<protein>
    <recommendedName>
        <fullName evidence="6">N-acetylneuraminate lyase</fullName>
    </recommendedName>
</protein>
<dbReference type="PANTHER" id="PTHR12128:SF21">
    <property type="entry name" value="N-ACETYLNEURAMINATE LYASE"/>
    <property type="match status" value="1"/>
</dbReference>
<keyword evidence="4" id="KW-0119">Carbohydrate metabolism</keyword>
<evidence type="ECO:0000313" key="5">
    <source>
        <dbReference type="EMBL" id="SVB12281.1"/>
    </source>
</evidence>
<dbReference type="PANTHER" id="PTHR12128">
    <property type="entry name" value="DIHYDRODIPICOLINATE SYNTHASE"/>
    <property type="match status" value="1"/>
</dbReference>
<dbReference type="GO" id="GO:0005737">
    <property type="term" value="C:cytoplasm"/>
    <property type="evidence" value="ECO:0007669"/>
    <property type="project" value="UniProtKB-SubCell"/>
</dbReference>
<proteinExistence type="predicted"/>
<accession>A0A382BFL1</accession>
<dbReference type="InterPro" id="IPR013785">
    <property type="entry name" value="Aldolase_TIM"/>
</dbReference>
<dbReference type="PIRSF" id="PIRSF001365">
    <property type="entry name" value="DHDPS"/>
    <property type="match status" value="1"/>
</dbReference>
<dbReference type="InterPro" id="IPR002220">
    <property type="entry name" value="DapA-like"/>
</dbReference>
<evidence type="ECO:0000256" key="3">
    <source>
        <dbReference type="ARBA" id="ARBA00023239"/>
    </source>
</evidence>
<dbReference type="GO" id="GO:0016829">
    <property type="term" value="F:lyase activity"/>
    <property type="evidence" value="ECO:0007669"/>
    <property type="project" value="UniProtKB-KW"/>
</dbReference>
<comment type="subcellular location">
    <subcellularLocation>
        <location evidence="1">Cytoplasm</location>
    </subcellularLocation>
</comment>
<dbReference type="AlphaFoldDB" id="A0A382BFL1"/>
<keyword evidence="2" id="KW-0963">Cytoplasm</keyword>
<dbReference type="Pfam" id="PF00701">
    <property type="entry name" value="DHDPS"/>
    <property type="match status" value="1"/>
</dbReference>